<dbReference type="OrthoDB" id="6275030at2759"/>
<dbReference type="MEROPS" id="C64.004"/>
<evidence type="ECO:0000256" key="5">
    <source>
        <dbReference type="ARBA" id="ARBA00022687"/>
    </source>
</evidence>
<keyword evidence="4" id="KW-0645">Protease</keyword>
<feature type="domain" description="RanBP2-type" evidence="14">
    <location>
        <begin position="137"/>
        <end position="166"/>
    </location>
</feature>
<dbReference type="PROSITE" id="PS50802">
    <property type="entry name" value="OTU"/>
    <property type="match status" value="1"/>
</dbReference>
<evidence type="ECO:0000256" key="2">
    <source>
        <dbReference type="ARBA" id="ARBA00005865"/>
    </source>
</evidence>
<dbReference type="FunCoup" id="B3S2V5">
    <property type="interactions" value="360"/>
</dbReference>
<dbReference type="Gene3D" id="1.25.40.560">
    <property type="match status" value="1"/>
</dbReference>
<proteinExistence type="inferred from homology"/>
<evidence type="ECO:0000256" key="4">
    <source>
        <dbReference type="ARBA" id="ARBA00022670"/>
    </source>
</evidence>
<dbReference type="PANTHER" id="PTHR13367">
    <property type="entry name" value="UBIQUITIN THIOESTERASE"/>
    <property type="match status" value="1"/>
</dbReference>
<dbReference type="InterPro" id="IPR049768">
    <property type="entry name" value="ZRANB1_OTU"/>
</dbReference>
<dbReference type="GO" id="GO:0070530">
    <property type="term" value="F:K63-linked polyubiquitin modification-dependent protein binding"/>
    <property type="evidence" value="ECO:0000318"/>
    <property type="project" value="GO_Central"/>
</dbReference>
<dbReference type="EC" id="3.4.19.12" evidence="3"/>
<dbReference type="GO" id="GO:0016055">
    <property type="term" value="P:Wnt signaling pathway"/>
    <property type="evidence" value="ECO:0007669"/>
    <property type="project" value="UniProtKB-KW"/>
</dbReference>
<reference evidence="16 17" key="1">
    <citation type="journal article" date="2008" name="Nature">
        <title>The Trichoplax genome and the nature of placozoans.</title>
        <authorList>
            <person name="Srivastava M."/>
            <person name="Begovic E."/>
            <person name="Chapman J."/>
            <person name="Putnam N.H."/>
            <person name="Hellsten U."/>
            <person name="Kawashima T."/>
            <person name="Kuo A."/>
            <person name="Mitros T."/>
            <person name="Salamov A."/>
            <person name="Carpenter M.L."/>
            <person name="Signorovitch A.Y."/>
            <person name="Moreno M.A."/>
            <person name="Kamm K."/>
            <person name="Grimwood J."/>
            <person name="Schmutz J."/>
            <person name="Shapiro H."/>
            <person name="Grigoriev I.V."/>
            <person name="Buss L.W."/>
            <person name="Schierwater B."/>
            <person name="Dellaporta S.L."/>
            <person name="Rokhsar D.S."/>
        </authorList>
    </citation>
    <scope>NUCLEOTIDE SEQUENCE [LARGE SCALE GENOMIC DNA]</scope>
    <source>
        <strain evidence="16 17">Grell-BS-1999</strain>
    </source>
</reference>
<dbReference type="InParanoid" id="B3S2V5"/>
<dbReference type="InterPro" id="IPR041294">
    <property type="entry name" value="AnkUBD"/>
</dbReference>
<dbReference type="PhylomeDB" id="B3S2V5"/>
<dbReference type="GO" id="GO:0005634">
    <property type="term" value="C:nucleus"/>
    <property type="evidence" value="ECO:0000318"/>
    <property type="project" value="GO_Central"/>
</dbReference>
<evidence type="ECO:0000259" key="15">
    <source>
        <dbReference type="PROSITE" id="PS50802"/>
    </source>
</evidence>
<comment type="similarity">
    <text evidence="2">Belongs to the peptidase C64 family.</text>
</comment>
<evidence type="ECO:0000256" key="13">
    <source>
        <dbReference type="PROSITE-ProRule" id="PRU00322"/>
    </source>
</evidence>
<keyword evidence="8 13" id="KW-0863">Zinc-finger</keyword>
<dbReference type="Gene3D" id="4.10.1060.10">
    <property type="entry name" value="Zinc finger, RanBP2-type"/>
    <property type="match status" value="2"/>
</dbReference>
<dbReference type="InterPro" id="IPR003323">
    <property type="entry name" value="OTU_dom"/>
</dbReference>
<organism evidence="16 17">
    <name type="scientific">Trichoplax adhaerens</name>
    <name type="common">Trichoplax reptans</name>
    <dbReference type="NCBI Taxonomy" id="10228"/>
    <lineage>
        <taxon>Eukaryota</taxon>
        <taxon>Metazoa</taxon>
        <taxon>Placozoa</taxon>
        <taxon>Uniplacotomia</taxon>
        <taxon>Trichoplacea</taxon>
        <taxon>Trichoplacidae</taxon>
        <taxon>Trichoplax</taxon>
    </lineage>
</organism>
<evidence type="ECO:0000256" key="8">
    <source>
        <dbReference type="ARBA" id="ARBA00022771"/>
    </source>
</evidence>
<dbReference type="RefSeq" id="XP_002114722.1">
    <property type="nucleotide sequence ID" value="XM_002114686.1"/>
</dbReference>
<keyword evidence="9" id="KW-0833">Ubl conjugation pathway</keyword>
<dbReference type="STRING" id="10228.B3S2V5"/>
<dbReference type="GO" id="GO:0008270">
    <property type="term" value="F:zinc ion binding"/>
    <property type="evidence" value="ECO:0007669"/>
    <property type="project" value="UniProtKB-KW"/>
</dbReference>
<evidence type="ECO:0000259" key="14">
    <source>
        <dbReference type="PROSITE" id="PS50199"/>
    </source>
</evidence>
<dbReference type="GO" id="GO:0004843">
    <property type="term" value="F:cysteine-type deubiquitinase activity"/>
    <property type="evidence" value="ECO:0000318"/>
    <property type="project" value="GO_Central"/>
</dbReference>
<dbReference type="PROSITE" id="PS01358">
    <property type="entry name" value="ZF_RANBP2_1"/>
    <property type="match status" value="3"/>
</dbReference>
<accession>B3S2V5</accession>
<evidence type="ECO:0000256" key="6">
    <source>
        <dbReference type="ARBA" id="ARBA00022723"/>
    </source>
</evidence>
<dbReference type="GO" id="GO:0005737">
    <property type="term" value="C:cytoplasm"/>
    <property type="evidence" value="ECO:0000318"/>
    <property type="project" value="GO_Central"/>
</dbReference>
<evidence type="ECO:0000256" key="3">
    <source>
        <dbReference type="ARBA" id="ARBA00012759"/>
    </source>
</evidence>
<feature type="domain" description="RanBP2-type" evidence="14">
    <location>
        <begin position="6"/>
        <end position="36"/>
    </location>
</feature>
<evidence type="ECO:0000313" key="16">
    <source>
        <dbReference type="EMBL" id="EDV22856.1"/>
    </source>
</evidence>
<dbReference type="AlphaFoldDB" id="B3S2V5"/>
<dbReference type="HOGENOM" id="CLU_013907_0_0_1"/>
<dbReference type="EMBL" id="DS985248">
    <property type="protein sequence ID" value="EDV22856.1"/>
    <property type="molecule type" value="Genomic_DNA"/>
</dbReference>
<dbReference type="Proteomes" id="UP000009022">
    <property type="component" value="Unassembled WGS sequence"/>
</dbReference>
<dbReference type="PROSITE" id="PS50199">
    <property type="entry name" value="ZF_RANBP2_2"/>
    <property type="match status" value="2"/>
</dbReference>
<keyword evidence="12" id="KW-0862">Zinc</keyword>
<dbReference type="Pfam" id="PF00641">
    <property type="entry name" value="Zn_ribbon_RanBP"/>
    <property type="match status" value="2"/>
</dbReference>
<dbReference type="eggNOG" id="KOG4345">
    <property type="taxonomic scope" value="Eukaryota"/>
</dbReference>
<dbReference type="InterPro" id="IPR036443">
    <property type="entry name" value="Znf_RanBP2_sf"/>
</dbReference>
<dbReference type="SMART" id="SM00547">
    <property type="entry name" value="ZnF_RBZ"/>
    <property type="match status" value="3"/>
</dbReference>
<sequence>MSVNASTGSKWTCQVCTFDNHMSAVRCAMCYTNIEKAKESHGSAGCTQQSTLLITQYDNNSKNAHQSNEYQRGSDQIWSCASCTYENCLNSSNCSMCEMQFYNDKNNERNHSNNPTSHGDSTSTNVDTGTNVINYKYCNKWICSRCTYENFIKSLRCVMCQNPRYPQEAQIDLNQLNIKSKSPSVNQLTNHACNRGKPESCYITYSPTEEMIDNPYDTEVKIDNLHSYDAFPITEEDLNQIKNHLSTEDWSWLGACQGVKTGKRRPVEQYIASGGDVSRQLTNEDLMLLKWTNPVEIGYTLVHLAIKYDHQDLLDILLTPVADRRAHKCLPSDAEPELAQDIREIVSMSIRQRKGEWPCYFVTNIVTFALPAGIHSLSPDVQEQLFNEIIDRDVQNELEVNSTVINWSYEITEDLDSKLYTLWNRTAGDCLLDSVMQVTWGVMDENAVLRRALRESLRCEDRFYQRWREAEAIQASILEFSLDEQQCVKDWSNIIDSARKKGAPLEQIHIFVLAHIMRRPIIVYGVKYVNSYKGETLGLARFQGIYLPLLWERSFCVSNPVALAYTRGHFSAVVGIESDTVNDAVAGANVDNCENTQTIYLPLIDSLSVPLPVHFLLNSELGCEEQLMHEWLDCECTSSGIIVAKQNITRMPFQVDRMLDNWLDKYRKLDS</sequence>
<dbReference type="KEGG" id="tad:TRIADDRAFT_28239"/>
<dbReference type="CTD" id="6755765"/>
<keyword evidence="11" id="KW-0788">Thiol protease</keyword>
<evidence type="ECO:0000256" key="9">
    <source>
        <dbReference type="ARBA" id="ARBA00022786"/>
    </source>
</evidence>
<evidence type="ECO:0000256" key="12">
    <source>
        <dbReference type="ARBA" id="ARBA00022833"/>
    </source>
</evidence>
<evidence type="ECO:0000256" key="10">
    <source>
        <dbReference type="ARBA" id="ARBA00022801"/>
    </source>
</evidence>
<keyword evidence="5" id="KW-0879">Wnt signaling pathway</keyword>
<evidence type="ECO:0000313" key="17">
    <source>
        <dbReference type="Proteomes" id="UP000009022"/>
    </source>
</evidence>
<dbReference type="GO" id="GO:0071947">
    <property type="term" value="P:protein deubiquitination involved in ubiquitin-dependent protein catabolic process"/>
    <property type="evidence" value="ECO:0000318"/>
    <property type="project" value="GO_Central"/>
</dbReference>
<dbReference type="InterPro" id="IPR051346">
    <property type="entry name" value="OTU_Deubiquitinase"/>
</dbReference>
<dbReference type="OMA" id="TYQNWPT"/>
<dbReference type="CDD" id="cd22767">
    <property type="entry name" value="OTU_ZRANB1"/>
    <property type="match status" value="1"/>
</dbReference>
<comment type="catalytic activity">
    <reaction evidence="1">
        <text>Thiol-dependent hydrolysis of ester, thioester, amide, peptide and isopeptide bonds formed by the C-terminal Gly of ubiquitin (a 76-residue protein attached to proteins as an intracellular targeting signal).</text>
        <dbReference type="EC" id="3.4.19.12"/>
    </reaction>
</comment>
<dbReference type="GeneID" id="6755765"/>
<keyword evidence="10" id="KW-0378">Hydrolase</keyword>
<keyword evidence="7" id="KW-0677">Repeat</keyword>
<feature type="domain" description="OTU" evidence="15">
    <location>
        <begin position="419"/>
        <end position="576"/>
    </location>
</feature>
<keyword evidence="6" id="KW-0479">Metal-binding</keyword>
<dbReference type="Pfam" id="PF02338">
    <property type="entry name" value="OTU"/>
    <property type="match status" value="1"/>
</dbReference>
<dbReference type="PANTHER" id="PTHR13367:SF28">
    <property type="entry name" value="UBIQUITIN THIOESTERASE ZRANB1"/>
    <property type="match status" value="1"/>
</dbReference>
<protein>
    <recommendedName>
        <fullName evidence="3">ubiquitinyl hydrolase 1</fullName>
        <ecNumber evidence="3">3.4.19.12</ecNumber>
    </recommendedName>
</protein>
<keyword evidence="17" id="KW-1185">Reference proteome</keyword>
<evidence type="ECO:0000256" key="7">
    <source>
        <dbReference type="ARBA" id="ARBA00022737"/>
    </source>
</evidence>
<dbReference type="SUPFAM" id="SSF90209">
    <property type="entry name" value="Ran binding protein zinc finger-like"/>
    <property type="match status" value="1"/>
</dbReference>
<name>B3S2V5_TRIAD</name>
<dbReference type="Pfam" id="PF18418">
    <property type="entry name" value="AnkUBD"/>
    <property type="match status" value="1"/>
</dbReference>
<evidence type="ECO:0000256" key="1">
    <source>
        <dbReference type="ARBA" id="ARBA00000707"/>
    </source>
</evidence>
<gene>
    <name evidence="16" type="ORF">TRIADDRAFT_28239</name>
</gene>
<evidence type="ECO:0000256" key="11">
    <source>
        <dbReference type="ARBA" id="ARBA00022807"/>
    </source>
</evidence>
<dbReference type="InterPro" id="IPR001876">
    <property type="entry name" value="Znf_RanBP2"/>
</dbReference>